<dbReference type="PANTHER" id="PTHR30029">
    <property type="entry name" value="STAGE V SPORULATION PROTEIN R"/>
    <property type="match status" value="1"/>
</dbReference>
<evidence type="ECO:0000313" key="3">
    <source>
        <dbReference type="EMBL" id="KRR12714.1"/>
    </source>
</evidence>
<evidence type="ECO:0000313" key="4">
    <source>
        <dbReference type="Proteomes" id="UP000051913"/>
    </source>
</evidence>
<comment type="caution">
    <text evidence="3">The sequence shown here is derived from an EMBL/GenBank/DDBJ whole genome shotgun (WGS) entry which is preliminary data.</text>
</comment>
<feature type="domain" description="SpoVR-like C-terminal" evidence="2">
    <location>
        <begin position="442"/>
        <end position="494"/>
    </location>
</feature>
<sequence>MTATGELLFEGADWDFRTLQRVCDACEQVARDELKLDVYPNQIEVITAEQMLDAYSSVGMPLFYKHWSFGKHFAFQEASYRKGLMGLAYEIVINSSPCISYLMEENTATMQTLVIAHAAFGHNHFFKNNYLFKQWTDADGILDYLEFAKRYVAHCEERHGRLAVEHTLDAAHALMSHGIDRYPGKKSLDLRAEEKRAGRRRAHEESAFNDLWRTVPTGPAKSGAVLDVERRRQMLGLPQENLLYFLEKTAPRLKPWQREILRIVRHIAQYFYPQSQTKVMNEGTATYVHYRILNRLHQQGRLTDGNFLEFLQSHTNVVFQPEFDDPRYSGFNPYALGFAMMQDIERIVTNPEAEDREWFPDIAGTGDTMGVLRDIWANYRDESFISQFMSPRLMRHFRLFHLHDDPEERAGIRVDAIHDERGYRRLRRELSRQYDVGFIDANIEVVDVDLAGDRRLMLRHTVVKGAQLSEADTKRVVQHLADLWSYDVSLVEVDGSDKVLKEYVAHPRNIAVAA</sequence>
<dbReference type="Pfam" id="PF24755">
    <property type="entry name" value="SpoVR_C"/>
    <property type="match status" value="1"/>
</dbReference>
<dbReference type="InterPro" id="IPR056174">
    <property type="entry name" value="SpoVR_N"/>
</dbReference>
<dbReference type="Proteomes" id="UP000051913">
    <property type="component" value="Unassembled WGS sequence"/>
</dbReference>
<name>A0A0R3LXP2_9BRAD</name>
<evidence type="ECO:0000259" key="1">
    <source>
        <dbReference type="Pfam" id="PF04293"/>
    </source>
</evidence>
<organism evidence="3 4">
    <name type="scientific">Bradyrhizobium valentinum</name>
    <dbReference type="NCBI Taxonomy" id="1518501"/>
    <lineage>
        <taxon>Bacteria</taxon>
        <taxon>Pseudomonadati</taxon>
        <taxon>Pseudomonadota</taxon>
        <taxon>Alphaproteobacteria</taxon>
        <taxon>Hyphomicrobiales</taxon>
        <taxon>Nitrobacteraceae</taxon>
        <taxon>Bradyrhizobium</taxon>
    </lineage>
</organism>
<proteinExistence type="predicted"/>
<protein>
    <submittedName>
        <fullName evidence="3">SpoVR family protein</fullName>
    </submittedName>
</protein>
<feature type="domain" description="SpoVR protein-like N-terminal" evidence="1">
    <location>
        <begin position="13"/>
        <end position="437"/>
    </location>
</feature>
<dbReference type="EMBL" id="LLXX01000025">
    <property type="protein sequence ID" value="KRR12714.1"/>
    <property type="molecule type" value="Genomic_DNA"/>
</dbReference>
<accession>A0A0R3LXP2</accession>
<dbReference type="InterPro" id="IPR057008">
    <property type="entry name" value="SpoVR-like_C"/>
</dbReference>
<reference evidence="3 4" key="1">
    <citation type="submission" date="2014-03" db="EMBL/GenBank/DDBJ databases">
        <title>Bradyrhizobium valentinum sp. nov., isolated from effective nodules of Lupinus mariae-josephae, a lupine endemic of basic-lime soils in Eastern Spain.</title>
        <authorList>
            <person name="Duran D."/>
            <person name="Rey L."/>
            <person name="Navarro A."/>
            <person name="Busquets A."/>
            <person name="Imperial J."/>
            <person name="Ruiz-Argueso T."/>
        </authorList>
    </citation>
    <scope>NUCLEOTIDE SEQUENCE [LARGE SCALE GENOMIC DNA]</scope>
    <source>
        <strain evidence="3 4">LmjM3</strain>
    </source>
</reference>
<dbReference type="OrthoDB" id="9784270at2"/>
<gene>
    <name evidence="3" type="ORF">CP49_08585</name>
</gene>
<dbReference type="STRING" id="1518501.CQ10_23575"/>
<keyword evidence="4" id="KW-1185">Reference proteome</keyword>
<dbReference type="PANTHER" id="PTHR30029:SF2">
    <property type="entry name" value="STAGE V SPORULATION PROTEIN R"/>
    <property type="match status" value="1"/>
</dbReference>
<evidence type="ECO:0000259" key="2">
    <source>
        <dbReference type="Pfam" id="PF24755"/>
    </source>
</evidence>
<dbReference type="AlphaFoldDB" id="A0A0R3LXP2"/>
<dbReference type="RefSeq" id="WP_057848864.1">
    <property type="nucleotide sequence ID" value="NZ_LLXX01000025.1"/>
</dbReference>
<dbReference type="InterPro" id="IPR007390">
    <property type="entry name" value="Spore_V_R"/>
</dbReference>
<dbReference type="Pfam" id="PF04293">
    <property type="entry name" value="SpoVR"/>
    <property type="match status" value="1"/>
</dbReference>
<dbReference type="InterPro" id="IPR057270">
    <property type="entry name" value="Ycgb-like"/>
</dbReference>
<dbReference type="NCBIfam" id="NF008737">
    <property type="entry name" value="PRK11767.1"/>
    <property type="match status" value="1"/>
</dbReference>